<organism evidence="2 3">
    <name type="scientific">Azospirillum cavernae</name>
    <dbReference type="NCBI Taxonomy" id="2320860"/>
    <lineage>
        <taxon>Bacteria</taxon>
        <taxon>Pseudomonadati</taxon>
        <taxon>Pseudomonadota</taxon>
        <taxon>Alphaproteobacteria</taxon>
        <taxon>Rhodospirillales</taxon>
        <taxon>Azospirillaceae</taxon>
        <taxon>Azospirillum</taxon>
    </lineage>
</organism>
<dbReference type="Proteomes" id="UP000283458">
    <property type="component" value="Unassembled WGS sequence"/>
</dbReference>
<evidence type="ECO:0000256" key="1">
    <source>
        <dbReference type="SAM" id="SignalP"/>
    </source>
</evidence>
<reference evidence="2 3" key="1">
    <citation type="submission" date="2018-09" db="EMBL/GenBank/DDBJ databases">
        <authorList>
            <person name="Zhu H."/>
        </authorList>
    </citation>
    <scope>NUCLEOTIDE SEQUENCE [LARGE SCALE GENOMIC DNA]</scope>
    <source>
        <strain evidence="2 3">K2W22B-5</strain>
    </source>
</reference>
<keyword evidence="1" id="KW-0732">Signal</keyword>
<name>A0A418VXA6_9PROT</name>
<feature type="signal peptide" evidence="1">
    <location>
        <begin position="1"/>
        <end position="26"/>
    </location>
</feature>
<feature type="chain" id="PRO_5019083205" evidence="1">
    <location>
        <begin position="27"/>
        <end position="184"/>
    </location>
</feature>
<comment type="caution">
    <text evidence="2">The sequence shown here is derived from an EMBL/GenBank/DDBJ whole genome shotgun (WGS) entry which is preliminary data.</text>
</comment>
<gene>
    <name evidence="2" type="ORF">D3877_16680</name>
</gene>
<dbReference type="EMBL" id="QYUL01000002">
    <property type="protein sequence ID" value="RJF81750.1"/>
    <property type="molecule type" value="Genomic_DNA"/>
</dbReference>
<sequence length="184" mass="19569">MRFDSVSSVFLAALAAAGVLVGAASAASGATWPDAVARLSQEREQATGCVRLIKTRGAAAEQASANQTYDEARAEINGTIDGLATALELDKRPDTLSDLTARLKRVEAGRAALCERANALRLDGAGERGGGWEILGAVLEPLTDLLVEVLNHTWEREAQRRATIKSQLEGTKWPSFAAITPENR</sequence>
<protein>
    <submittedName>
        <fullName evidence="2">Uncharacterized protein</fullName>
    </submittedName>
</protein>
<keyword evidence="3" id="KW-1185">Reference proteome</keyword>
<dbReference type="AlphaFoldDB" id="A0A418VXA6"/>
<accession>A0A418VXA6</accession>
<evidence type="ECO:0000313" key="2">
    <source>
        <dbReference type="EMBL" id="RJF81750.1"/>
    </source>
</evidence>
<proteinExistence type="predicted"/>
<evidence type="ECO:0000313" key="3">
    <source>
        <dbReference type="Proteomes" id="UP000283458"/>
    </source>
</evidence>
<dbReference type="RefSeq" id="WP_119831841.1">
    <property type="nucleotide sequence ID" value="NZ_QYUL01000002.1"/>
</dbReference>